<reference evidence="7 8" key="1">
    <citation type="journal article" date="2020" name="Microb. Ecol.">
        <title>Ecogenomics of the Marine Benthic Filamentous Cyanobacterium Adonisia.</title>
        <authorList>
            <person name="Walter J.M."/>
            <person name="Coutinho F.H."/>
            <person name="Leomil L."/>
            <person name="Hargreaves P.I."/>
            <person name="Campeao M.E."/>
            <person name="Vieira V.V."/>
            <person name="Silva B.S."/>
            <person name="Fistarol G.O."/>
            <person name="Salomon P.S."/>
            <person name="Sawabe T."/>
            <person name="Mino S."/>
            <person name="Hosokawa M."/>
            <person name="Miyashita H."/>
            <person name="Maruyama F."/>
            <person name="van Verk M.C."/>
            <person name="Dutilh B.E."/>
            <person name="Thompson C.C."/>
            <person name="Thompson F.L."/>
        </authorList>
    </citation>
    <scope>NUCLEOTIDE SEQUENCE [LARGE SCALE GENOMIC DNA]</scope>
    <source>
        <strain evidence="7 8">CCMR0081</strain>
    </source>
</reference>
<dbReference type="AlphaFoldDB" id="A0A6M0RU42"/>
<dbReference type="InterPro" id="IPR005610">
    <property type="entry name" value="PSII_Psb28_class-1"/>
</dbReference>
<keyword evidence="3 5" id="KW-0472">Membrane</keyword>
<sequence length="110" mass="12407">MAEIQFAQGVAEEVIPDVRLTRAKDGSDGTATFYFDKPKALVEEGFEVTGLYLVDEEGMMTSREVNAKFINGAPAGLEARILLKSRDEWDRFMRFMNRYAEEKGLGFTKS</sequence>
<evidence type="ECO:0000256" key="5">
    <source>
        <dbReference type="HAMAP-Rule" id="MF_01370"/>
    </source>
</evidence>
<dbReference type="PANTHER" id="PTHR34963:SF2">
    <property type="entry name" value="PHOTOSYSTEM II REACTION CENTER PSB28 PROTEIN, CHLOROPLASTIC"/>
    <property type="match status" value="1"/>
</dbReference>
<dbReference type="Gene3D" id="2.40.30.220">
    <property type="entry name" value="Photosystem II Psb28"/>
    <property type="match status" value="1"/>
</dbReference>
<name>A0A6M0RU42_9CYAN</name>
<dbReference type="PANTHER" id="PTHR34963">
    <property type="match status" value="1"/>
</dbReference>
<gene>
    <name evidence="5" type="primary">psb28</name>
    <name evidence="7" type="ORF">DXZ20_29825</name>
</gene>
<dbReference type="Proteomes" id="UP000481033">
    <property type="component" value="Unassembled WGS sequence"/>
</dbReference>
<protein>
    <recommendedName>
        <fullName evidence="5 6">Photosystem II reaction center Psb28 protein</fullName>
    </recommendedName>
    <alternativeName>
        <fullName evidence="5">Photosystem II 13 kDa protein</fullName>
    </alternativeName>
    <alternativeName>
        <fullName evidence="5">Photosystem II reaction center W protein</fullName>
    </alternativeName>
</protein>
<comment type="subcellular location">
    <subcellularLocation>
        <location evidence="5">Cellular thylakoid membrane</location>
        <topology evidence="5">Peripheral membrane protein</topology>
        <orientation evidence="5">Cytoplasmic side</orientation>
    </subcellularLocation>
    <subcellularLocation>
        <location evidence="1">Membrane</location>
        <topology evidence="1">Peripheral membrane protein</topology>
    </subcellularLocation>
</comment>
<comment type="similarity">
    <text evidence="5 6">Belongs to the Psb28 family.</text>
</comment>
<keyword evidence="5" id="KW-0793">Thylakoid</keyword>
<dbReference type="GO" id="GO:0015979">
    <property type="term" value="P:photosynthesis"/>
    <property type="evidence" value="ECO:0007669"/>
    <property type="project" value="UniProtKB-UniRule"/>
</dbReference>
<dbReference type="RefSeq" id="WP_163671413.1">
    <property type="nucleotide sequence ID" value="NZ_QXHD01000004.1"/>
</dbReference>
<comment type="caution">
    <text evidence="7">The sequence shown here is derived from an EMBL/GenBank/DDBJ whole genome shotgun (WGS) entry which is preliminary data.</text>
</comment>
<evidence type="ECO:0000256" key="6">
    <source>
        <dbReference type="RuleBase" id="RU003509"/>
    </source>
</evidence>
<proteinExistence type="inferred from homology"/>
<dbReference type="GO" id="GO:0009654">
    <property type="term" value="C:photosystem II oxygen evolving complex"/>
    <property type="evidence" value="ECO:0007669"/>
    <property type="project" value="InterPro"/>
</dbReference>
<dbReference type="NCBIfam" id="TIGR03047">
    <property type="entry name" value="PS_II_psb28"/>
    <property type="match status" value="1"/>
</dbReference>
<dbReference type="Pfam" id="PF03912">
    <property type="entry name" value="Psb28"/>
    <property type="match status" value="1"/>
</dbReference>
<organism evidence="7 8">
    <name type="scientific">Adonisia turfae CCMR0081</name>
    <dbReference type="NCBI Taxonomy" id="2292702"/>
    <lineage>
        <taxon>Bacteria</taxon>
        <taxon>Bacillati</taxon>
        <taxon>Cyanobacteriota</taxon>
        <taxon>Adonisia</taxon>
        <taxon>Adonisia turfae</taxon>
    </lineage>
</organism>
<evidence type="ECO:0000313" key="7">
    <source>
        <dbReference type="EMBL" id="NEZ59767.1"/>
    </source>
</evidence>
<keyword evidence="8" id="KW-1185">Reference proteome</keyword>
<evidence type="ECO:0000256" key="3">
    <source>
        <dbReference type="ARBA" id="ARBA00023136"/>
    </source>
</evidence>
<dbReference type="HAMAP" id="MF_01370">
    <property type="entry name" value="PSII_Psb28"/>
    <property type="match status" value="1"/>
</dbReference>
<evidence type="ECO:0000256" key="1">
    <source>
        <dbReference type="ARBA" id="ARBA00004170"/>
    </source>
</evidence>
<dbReference type="InterPro" id="IPR038676">
    <property type="entry name" value="Psb28_c1_sf"/>
</dbReference>
<keyword evidence="2 5" id="KW-0602">Photosynthesis</keyword>
<accession>A0A6M0RU42</accession>
<comment type="subunit">
    <text evidence="5">Part of the photosystem II complex.</text>
</comment>
<evidence type="ECO:0000256" key="2">
    <source>
        <dbReference type="ARBA" id="ARBA00022531"/>
    </source>
</evidence>
<dbReference type="GO" id="GO:0031676">
    <property type="term" value="C:plasma membrane-derived thylakoid membrane"/>
    <property type="evidence" value="ECO:0007669"/>
    <property type="project" value="UniProtKB-SubCell"/>
</dbReference>
<keyword evidence="4 5" id="KW-0604">Photosystem II</keyword>
<evidence type="ECO:0000256" key="4">
    <source>
        <dbReference type="ARBA" id="ARBA00023276"/>
    </source>
</evidence>
<dbReference type="EMBL" id="QXHD01000004">
    <property type="protein sequence ID" value="NEZ59767.1"/>
    <property type="molecule type" value="Genomic_DNA"/>
</dbReference>
<evidence type="ECO:0000313" key="8">
    <source>
        <dbReference type="Proteomes" id="UP000481033"/>
    </source>
</evidence>